<sequence>MAMEYFEDRILPSYKDYPNFSTATSRSLMHLHYYSAQHNCQVPSSLSMMRSSNGAADAIPSSPLYVLFMKDISDLNGKLRSCESQLVSCRTNIKHLRMQHLKQRYRISAQNQLIMRQSRRLECMNRRLLEHETLLGELVLEVQYGSNAAALRSDANRQSSSGQDCDIVSLNDQGTTHLPGGYLENLSQRLRTQLLIGIFFVVWLFSAAVVVLLPPPSPRLPEGCEQLLIADLPQPALGPNRLRASSQLGQRQGDIMFSDGNTMSDMNIQRVIRRKHKPIEPPSPDTDNEPNKKRSVFQRLGSRDTSKKDGKSYKSAVQVPLQRSEGSEVEKSTAVVSRTMETASRSTNIGGGNSYSLNVETDEALQLERKRLEIRQKLKELEEENAKGDQKNDNPKSAVAAEMTSDVKTESPAPVAVGSSSSAAPVEPKHVPTSFKLKSVPSLPIKTSALKHASKNSDFATNKGREKLMFKISSLRNKRLKTDREDGELSDVKDIAHKRTDAHLLGRSSFNIITNIYFITIKYIYSS</sequence>
<dbReference type="WBParaSite" id="SBAD_0000615001-mRNA-1">
    <property type="protein sequence ID" value="SBAD_0000615001-mRNA-1"/>
    <property type="gene ID" value="SBAD_0000615001"/>
</dbReference>
<keyword evidence="4" id="KW-1185">Reference proteome</keyword>
<dbReference type="Proteomes" id="UP000270296">
    <property type="component" value="Unassembled WGS sequence"/>
</dbReference>
<feature type="region of interest" description="Disordered" evidence="1">
    <location>
        <begin position="381"/>
        <end position="428"/>
    </location>
</feature>
<protein>
    <submittedName>
        <fullName evidence="5">Shugoshin_C domain-containing protein</fullName>
    </submittedName>
</protein>
<reference evidence="5" key="1">
    <citation type="submission" date="2016-06" db="UniProtKB">
        <authorList>
            <consortium name="WormBaseParasite"/>
        </authorList>
    </citation>
    <scope>IDENTIFICATION</scope>
</reference>
<proteinExistence type="predicted"/>
<feature type="compositionally biased region" description="Basic and acidic residues" evidence="1">
    <location>
        <begin position="301"/>
        <end position="312"/>
    </location>
</feature>
<evidence type="ECO:0000256" key="1">
    <source>
        <dbReference type="SAM" id="MobiDB-lite"/>
    </source>
</evidence>
<feature type="region of interest" description="Disordered" evidence="1">
    <location>
        <begin position="274"/>
        <end position="349"/>
    </location>
</feature>
<accession>A0A183IQL8</accession>
<keyword evidence="2" id="KW-0812">Transmembrane</keyword>
<feature type="compositionally biased region" description="Low complexity" evidence="1">
    <location>
        <begin position="411"/>
        <end position="426"/>
    </location>
</feature>
<gene>
    <name evidence="3" type="ORF">SBAD_LOCUS5915</name>
</gene>
<keyword evidence="2" id="KW-1133">Transmembrane helix</keyword>
<evidence type="ECO:0000256" key="2">
    <source>
        <dbReference type="SAM" id="Phobius"/>
    </source>
</evidence>
<feature type="compositionally biased region" description="Basic and acidic residues" evidence="1">
    <location>
        <begin position="381"/>
        <end position="394"/>
    </location>
</feature>
<evidence type="ECO:0000313" key="3">
    <source>
        <dbReference type="EMBL" id="VDP08663.1"/>
    </source>
</evidence>
<feature type="compositionally biased region" description="Polar residues" evidence="1">
    <location>
        <begin position="334"/>
        <end position="349"/>
    </location>
</feature>
<keyword evidence="2" id="KW-0472">Membrane</keyword>
<name>A0A183IQL8_9BILA</name>
<evidence type="ECO:0000313" key="4">
    <source>
        <dbReference type="Proteomes" id="UP000270296"/>
    </source>
</evidence>
<evidence type="ECO:0000313" key="5">
    <source>
        <dbReference type="WBParaSite" id="SBAD_0000615001-mRNA-1"/>
    </source>
</evidence>
<dbReference type="AlphaFoldDB" id="A0A183IQL8"/>
<dbReference type="EMBL" id="UZAM01009345">
    <property type="protein sequence ID" value="VDP08663.1"/>
    <property type="molecule type" value="Genomic_DNA"/>
</dbReference>
<reference evidence="3 4" key="2">
    <citation type="submission" date="2018-11" db="EMBL/GenBank/DDBJ databases">
        <authorList>
            <consortium name="Pathogen Informatics"/>
        </authorList>
    </citation>
    <scope>NUCLEOTIDE SEQUENCE [LARGE SCALE GENOMIC DNA]</scope>
</reference>
<organism evidence="5">
    <name type="scientific">Soboliphyme baturini</name>
    <dbReference type="NCBI Taxonomy" id="241478"/>
    <lineage>
        <taxon>Eukaryota</taxon>
        <taxon>Metazoa</taxon>
        <taxon>Ecdysozoa</taxon>
        <taxon>Nematoda</taxon>
        <taxon>Enoplea</taxon>
        <taxon>Dorylaimia</taxon>
        <taxon>Dioctophymatida</taxon>
        <taxon>Dioctophymatoidea</taxon>
        <taxon>Soboliphymatidae</taxon>
        <taxon>Soboliphyme</taxon>
    </lineage>
</organism>
<feature type="transmembrane region" description="Helical" evidence="2">
    <location>
        <begin position="194"/>
        <end position="213"/>
    </location>
</feature>